<dbReference type="Proteomes" id="UP000054693">
    <property type="component" value="Unassembled WGS sequence"/>
</dbReference>
<accession>A0A0W0ZYQ0</accession>
<protein>
    <submittedName>
        <fullName evidence="1">Uncharacterized protein</fullName>
    </submittedName>
</protein>
<comment type="caution">
    <text evidence="1">The sequence shown here is derived from an EMBL/GenBank/DDBJ whole genome shotgun (WGS) entry which is preliminary data.</text>
</comment>
<name>A0A0W0ZYQ0_9GAMM</name>
<organism evidence="1 2">
    <name type="scientific">Legionella tucsonensis</name>
    <dbReference type="NCBI Taxonomy" id="40335"/>
    <lineage>
        <taxon>Bacteria</taxon>
        <taxon>Pseudomonadati</taxon>
        <taxon>Pseudomonadota</taxon>
        <taxon>Gammaproteobacteria</taxon>
        <taxon>Legionellales</taxon>
        <taxon>Legionellaceae</taxon>
        <taxon>Legionella</taxon>
    </lineage>
</organism>
<dbReference type="EMBL" id="LNZA01000001">
    <property type="protein sequence ID" value="KTD74105.1"/>
    <property type="molecule type" value="Genomic_DNA"/>
</dbReference>
<dbReference type="PATRIC" id="fig|40335.7.peg.2076"/>
<keyword evidence="2" id="KW-1185">Reference proteome</keyword>
<dbReference type="AlphaFoldDB" id="A0A0W0ZYQ0"/>
<sequence>MEESCLSFCIEYYLNLEAGPGASIDEEFSSSFTIVLTDLFNSDSASLFWGTDQFIFLKKRLEAGGYLIVLGREEAANRLNNIIYKILFQ</sequence>
<evidence type="ECO:0000313" key="2">
    <source>
        <dbReference type="Proteomes" id="UP000054693"/>
    </source>
</evidence>
<gene>
    <name evidence="1" type="ORF">Ltuc_1952</name>
</gene>
<evidence type="ECO:0000313" key="1">
    <source>
        <dbReference type="EMBL" id="KTD74105.1"/>
    </source>
</evidence>
<reference evidence="1 2" key="1">
    <citation type="submission" date="2015-11" db="EMBL/GenBank/DDBJ databases">
        <title>Genomic analysis of 38 Legionella species identifies large and diverse effector repertoires.</title>
        <authorList>
            <person name="Burstein D."/>
            <person name="Amaro F."/>
            <person name="Zusman T."/>
            <person name="Lifshitz Z."/>
            <person name="Cohen O."/>
            <person name="Gilbert J.A."/>
            <person name="Pupko T."/>
            <person name="Shuman H.A."/>
            <person name="Segal G."/>
        </authorList>
    </citation>
    <scope>NUCLEOTIDE SEQUENCE [LARGE SCALE GENOMIC DNA]</scope>
    <source>
        <strain evidence="1 2">ATCC 49180</strain>
    </source>
</reference>
<proteinExistence type="predicted"/>